<evidence type="ECO:0000256" key="1">
    <source>
        <dbReference type="SAM" id="SignalP"/>
    </source>
</evidence>
<protein>
    <recommendedName>
        <fullName evidence="3">Lipoprotein</fullName>
    </recommendedName>
</protein>
<accession>Q99IY7</accession>
<feature type="chain" id="PRO_5004323181" description="Lipoprotein" evidence="1">
    <location>
        <begin position="27"/>
        <end position="141"/>
    </location>
</feature>
<dbReference type="PROSITE" id="PS51257">
    <property type="entry name" value="PROKAR_LIPOPROTEIN"/>
    <property type="match status" value="1"/>
</dbReference>
<name>Q99IY7_9BACT</name>
<reference evidence="2" key="1">
    <citation type="journal article" date="2001" name="Appl. Environ. Microbiol.">
        <title>Gene cassette PCR: sequence-independent recovery of entire genes from environmental DNA.</title>
        <authorList>
            <person name="Stokes H.W."/>
            <person name="Holmes A.J."/>
            <person name="Nield B.S."/>
            <person name="Holley M.P."/>
            <person name="Nevalainen K.M."/>
            <person name="Mabbutt B.C."/>
            <person name="Gillings M.R."/>
        </authorList>
    </citation>
    <scope>NUCLEOTIDE SEQUENCE</scope>
</reference>
<keyword evidence="1" id="KW-0732">Signal</keyword>
<evidence type="ECO:0008006" key="3">
    <source>
        <dbReference type="Google" id="ProtNLM"/>
    </source>
</evidence>
<dbReference type="AlphaFoldDB" id="Q99IY7"/>
<sequence length="141" mass="15348">MSRRRIAVLAISVSALLALSACKQEAGPGPTAVADPRVAIFDAIAQSEAASGRAECYLRMSGKNTSELQRLHELFLFRKLQIARSLRESKQLNPEELARLEKLRADMVIGTQGIERQVDLTAGSMSAAQLQRAKSVCQPRG</sequence>
<evidence type="ECO:0000313" key="2">
    <source>
        <dbReference type="EMBL" id="AAK01335.1"/>
    </source>
</evidence>
<proteinExistence type="predicted"/>
<feature type="signal peptide" evidence="1">
    <location>
        <begin position="1"/>
        <end position="26"/>
    </location>
</feature>
<dbReference type="EMBL" id="AF265272">
    <property type="protein sequence ID" value="AAK01335.1"/>
    <property type="molecule type" value="Genomic_DNA"/>
</dbReference>
<organism evidence="2">
    <name type="scientific">uncultured bacterium Bal2-28</name>
    <dbReference type="NCBI Taxonomy" id="139000"/>
    <lineage>
        <taxon>Bacteria</taxon>
        <taxon>environmental samples</taxon>
    </lineage>
</organism>